<dbReference type="Pfam" id="PF00072">
    <property type="entry name" value="Response_reg"/>
    <property type="match status" value="1"/>
</dbReference>
<dbReference type="SMART" id="SM00448">
    <property type="entry name" value="REC"/>
    <property type="match status" value="1"/>
</dbReference>
<feature type="modified residue" description="4-aspartylphosphate" evidence="2">
    <location>
        <position position="52"/>
    </location>
</feature>
<gene>
    <name evidence="4" type="ORF">HCN50_07920</name>
</gene>
<name>A0A7Y4M1P6_9BRAD</name>
<dbReference type="PANTHER" id="PTHR44591">
    <property type="entry name" value="STRESS RESPONSE REGULATOR PROTEIN 1"/>
    <property type="match status" value="1"/>
</dbReference>
<accession>A0A7Y4M1P6</accession>
<proteinExistence type="predicted"/>
<dbReference type="Proteomes" id="UP000528734">
    <property type="component" value="Unassembled WGS sequence"/>
</dbReference>
<dbReference type="GO" id="GO:0000160">
    <property type="term" value="P:phosphorelay signal transduction system"/>
    <property type="evidence" value="ECO:0007669"/>
    <property type="project" value="InterPro"/>
</dbReference>
<comment type="caution">
    <text evidence="4">The sequence shown here is derived from an EMBL/GenBank/DDBJ whole genome shotgun (WGS) entry which is preliminary data.</text>
</comment>
<dbReference type="PROSITE" id="PS50110">
    <property type="entry name" value="RESPONSE_REGULATORY"/>
    <property type="match status" value="1"/>
</dbReference>
<evidence type="ECO:0000313" key="4">
    <source>
        <dbReference type="EMBL" id="NOJ46170.1"/>
    </source>
</evidence>
<keyword evidence="5" id="KW-1185">Reference proteome</keyword>
<evidence type="ECO:0000256" key="1">
    <source>
        <dbReference type="ARBA" id="ARBA00022553"/>
    </source>
</evidence>
<evidence type="ECO:0000259" key="3">
    <source>
        <dbReference type="PROSITE" id="PS50110"/>
    </source>
</evidence>
<dbReference type="InterPro" id="IPR001789">
    <property type="entry name" value="Sig_transdc_resp-reg_receiver"/>
</dbReference>
<feature type="domain" description="Response regulatory" evidence="3">
    <location>
        <begin position="3"/>
        <end position="117"/>
    </location>
</feature>
<dbReference type="InterPro" id="IPR050595">
    <property type="entry name" value="Bact_response_regulator"/>
</dbReference>
<dbReference type="SUPFAM" id="SSF52172">
    <property type="entry name" value="CheY-like"/>
    <property type="match status" value="1"/>
</dbReference>
<dbReference type="RefSeq" id="WP_171709031.1">
    <property type="nucleotide sequence ID" value="NZ_JAAVLW010000002.1"/>
</dbReference>
<keyword evidence="1 2" id="KW-0597">Phosphoprotein</keyword>
<evidence type="ECO:0000313" key="5">
    <source>
        <dbReference type="Proteomes" id="UP000528734"/>
    </source>
</evidence>
<dbReference type="EMBL" id="JAAVLW010000002">
    <property type="protein sequence ID" value="NOJ46170.1"/>
    <property type="molecule type" value="Genomic_DNA"/>
</dbReference>
<sequence>MPRVLVVDDQADVRAMISIVLRIHHFEIVEAASAESALKLFEGSSFDLAIVDVFLQGTSGSDLITALRARVPGLPVIAISGMTALEFLSETPELSNVVCLQKPFRPPDLIRAIEAAQGSLQPSAGAVAALAR</sequence>
<reference evidence="4 5" key="1">
    <citation type="submission" date="2020-03" db="EMBL/GenBank/DDBJ databases">
        <title>Bradyrhizobium diversity isolated from nodules of Muelleranthus trifoliolatus.</title>
        <authorList>
            <person name="Klepa M."/>
            <person name="Helene L."/>
            <person name="Hungria M."/>
        </authorList>
    </citation>
    <scope>NUCLEOTIDE SEQUENCE [LARGE SCALE GENOMIC DNA]</scope>
    <source>
        <strain evidence="4 5">WSM 1744</strain>
    </source>
</reference>
<organism evidence="4 5">
    <name type="scientific">Bradyrhizobium archetypum</name>
    <dbReference type="NCBI Taxonomy" id="2721160"/>
    <lineage>
        <taxon>Bacteria</taxon>
        <taxon>Pseudomonadati</taxon>
        <taxon>Pseudomonadota</taxon>
        <taxon>Alphaproteobacteria</taxon>
        <taxon>Hyphomicrobiales</taxon>
        <taxon>Nitrobacteraceae</taxon>
        <taxon>Bradyrhizobium</taxon>
    </lineage>
</organism>
<dbReference type="PANTHER" id="PTHR44591:SF23">
    <property type="entry name" value="CHEY SUBFAMILY"/>
    <property type="match status" value="1"/>
</dbReference>
<dbReference type="InterPro" id="IPR011006">
    <property type="entry name" value="CheY-like_superfamily"/>
</dbReference>
<protein>
    <submittedName>
        <fullName evidence="4">Response regulator</fullName>
    </submittedName>
</protein>
<dbReference type="Gene3D" id="3.40.50.2300">
    <property type="match status" value="1"/>
</dbReference>
<evidence type="ECO:0000256" key="2">
    <source>
        <dbReference type="PROSITE-ProRule" id="PRU00169"/>
    </source>
</evidence>
<dbReference type="CDD" id="cd00156">
    <property type="entry name" value="REC"/>
    <property type="match status" value="1"/>
</dbReference>
<dbReference type="AlphaFoldDB" id="A0A7Y4M1P6"/>